<reference evidence="9" key="1">
    <citation type="submission" date="2023-07" db="EMBL/GenBank/DDBJ databases">
        <title>Draft genome sequence of Agarivorans aestuarii strain ZMCS4, a CAZymes producing bacteria isolated from the marine brown algae Clodostephus spongiosus.</title>
        <authorList>
            <person name="Lorente B."/>
            <person name="Cabral C."/>
            <person name="Frias J."/>
            <person name="Faria J."/>
            <person name="Toubarro D."/>
        </authorList>
    </citation>
    <scope>NUCLEOTIDE SEQUENCE [LARGE SCALE GENOMIC DNA]</scope>
    <source>
        <strain evidence="9">ZMCS4</strain>
    </source>
</reference>
<evidence type="ECO:0000256" key="5">
    <source>
        <dbReference type="SAM" id="MobiDB-lite"/>
    </source>
</evidence>
<dbReference type="PANTHER" id="PTHR43519:SF1">
    <property type="entry name" value="ATP-DEPENDENT RNA HELICASE HRPB"/>
    <property type="match status" value="1"/>
</dbReference>
<evidence type="ECO:0000256" key="2">
    <source>
        <dbReference type="ARBA" id="ARBA00022801"/>
    </source>
</evidence>
<dbReference type="CDD" id="cd17990">
    <property type="entry name" value="DEXHc_HrpB"/>
    <property type="match status" value="1"/>
</dbReference>
<dbReference type="CDD" id="cd18791">
    <property type="entry name" value="SF2_C_RHA"/>
    <property type="match status" value="1"/>
</dbReference>
<dbReference type="SMART" id="SM00490">
    <property type="entry name" value="HELICc"/>
    <property type="match status" value="1"/>
</dbReference>
<dbReference type="PROSITE" id="PS51192">
    <property type="entry name" value="HELICASE_ATP_BIND_1"/>
    <property type="match status" value="1"/>
</dbReference>
<dbReference type="Proteomes" id="UP001310248">
    <property type="component" value="Unassembled WGS sequence"/>
</dbReference>
<dbReference type="SUPFAM" id="SSF52540">
    <property type="entry name" value="P-loop containing nucleoside triphosphate hydrolases"/>
    <property type="match status" value="1"/>
</dbReference>
<dbReference type="SMART" id="SM00487">
    <property type="entry name" value="DEXDc"/>
    <property type="match status" value="1"/>
</dbReference>
<name>A0ABU7G7D7_9ALTE</name>
<evidence type="ECO:0000256" key="3">
    <source>
        <dbReference type="ARBA" id="ARBA00022806"/>
    </source>
</evidence>
<dbReference type="InterPro" id="IPR027417">
    <property type="entry name" value="P-loop_NTPase"/>
</dbReference>
<evidence type="ECO:0000313" key="8">
    <source>
        <dbReference type="EMBL" id="MEE1675313.1"/>
    </source>
</evidence>
<dbReference type="PIRSF" id="PIRSF005496">
    <property type="entry name" value="ATP_hel_hrpB"/>
    <property type="match status" value="1"/>
</dbReference>
<evidence type="ECO:0000259" key="7">
    <source>
        <dbReference type="PROSITE" id="PS51194"/>
    </source>
</evidence>
<evidence type="ECO:0000313" key="9">
    <source>
        <dbReference type="Proteomes" id="UP001310248"/>
    </source>
</evidence>
<sequence>MSALPVAQIFPDLLAGLAKRQQFIVCAPPGAGKSTALPLMLLQHAGLDGKIILLEPRRLAARNIAEFLASQLGEVVGERVGYQMRGDKRQSAKTQLLVVTEGILTRLIQSDPELSGVAMVIFDEFHERSIHADLGLALSLEVQQAFNPELKLMIMSATLESDALSKLLPDAQLLESQGRSFPITYSYHSIKRDWQWSEQFAQLVTKALAEQTGSVLVFLPGNAEIRQVEQQLRPSLSAEQELHSLYGKLSLAEQQAAIRPAQQGKRKVVLATNIAETSLTIDGISCVIDSGLERQASYHASSGTTRLQTKMICKASAIQRAGRAGRLQAGHCYRAYSEEQLNHRPFAASPEITRSELSRLVIELMQWGADAGELQWLDMPPKAHLGQAKQLLSELQLLKNDRLSERAEHLSNSGVGPRMLAMLDQAQTWQQQHNVNGLLWRACQLAALLDNNSSHKSDQISQAQAELAGAAKQQYQQQLKQLAQRFKVKPASDIDAKWDGLLLAQAFPDRIALKRQGRSYTCSGGFGLELHESQHHLAKLDAMVVCDLYWPEGRNQGKVALACELDLSELKTLQTERFSTQLHCQWSETAKRIVAEKQQRLGALVLSAQAAEQLEPELVAKAWLEQIERKGFSWLPLNDKTRAWLERTCCAQQWFSELAMADFSDEALLDDAEQWLSMHLSTCRTWQQLKNIDWLAALKSRLDWQQQQQIESLVPSHYLAPSGNRAAIRYQLGNAPVVSIKLQEMFGQPQSPQLGNKIAITLELLSPGGKPLQLTQDLASFWQSAYVEVKKEMKGRYPKHPWPDDPVSAQATHKTKRQLNYAKPNQG</sequence>
<dbReference type="EMBL" id="JAYDYW010000012">
    <property type="protein sequence ID" value="MEE1675313.1"/>
    <property type="molecule type" value="Genomic_DNA"/>
</dbReference>
<organism evidence="8 9">
    <name type="scientific">Agarivorans aestuarii</name>
    <dbReference type="NCBI Taxonomy" id="1563703"/>
    <lineage>
        <taxon>Bacteria</taxon>
        <taxon>Pseudomonadati</taxon>
        <taxon>Pseudomonadota</taxon>
        <taxon>Gammaproteobacteria</taxon>
        <taxon>Alteromonadales</taxon>
        <taxon>Alteromonadaceae</taxon>
        <taxon>Agarivorans</taxon>
    </lineage>
</organism>
<accession>A0ABU7G7D7</accession>
<keyword evidence="1" id="KW-0547">Nucleotide-binding</keyword>
<dbReference type="NCBIfam" id="TIGR01970">
    <property type="entry name" value="DEAH_box_HrpB"/>
    <property type="match status" value="1"/>
</dbReference>
<dbReference type="InterPro" id="IPR049614">
    <property type="entry name" value="HrpB_DEXH"/>
</dbReference>
<evidence type="ECO:0000256" key="1">
    <source>
        <dbReference type="ARBA" id="ARBA00022741"/>
    </source>
</evidence>
<dbReference type="InterPro" id="IPR010225">
    <property type="entry name" value="HrpB"/>
</dbReference>
<dbReference type="Pfam" id="PF00271">
    <property type="entry name" value="Helicase_C"/>
    <property type="match status" value="1"/>
</dbReference>
<dbReference type="PANTHER" id="PTHR43519">
    <property type="entry name" value="ATP-DEPENDENT RNA HELICASE HRPB"/>
    <property type="match status" value="1"/>
</dbReference>
<protein>
    <submittedName>
        <fullName evidence="8">ATP-dependent helicase HrpB</fullName>
    </submittedName>
</protein>
<dbReference type="Pfam" id="PF08482">
    <property type="entry name" value="HrpB_C"/>
    <property type="match status" value="1"/>
</dbReference>
<dbReference type="RefSeq" id="WP_329776247.1">
    <property type="nucleotide sequence ID" value="NZ_JAYDYW010000012.1"/>
</dbReference>
<evidence type="ECO:0000256" key="4">
    <source>
        <dbReference type="ARBA" id="ARBA00022840"/>
    </source>
</evidence>
<dbReference type="InterPro" id="IPR013689">
    <property type="entry name" value="RNA_helicase_ATP-dep_HrpB_C"/>
</dbReference>
<evidence type="ECO:0000259" key="6">
    <source>
        <dbReference type="PROSITE" id="PS51192"/>
    </source>
</evidence>
<comment type="caution">
    <text evidence="8">The sequence shown here is derived from an EMBL/GenBank/DDBJ whole genome shotgun (WGS) entry which is preliminary data.</text>
</comment>
<feature type="domain" description="Helicase C-terminal" evidence="7">
    <location>
        <begin position="199"/>
        <end position="368"/>
    </location>
</feature>
<keyword evidence="9" id="KW-1185">Reference proteome</keyword>
<dbReference type="Pfam" id="PF00270">
    <property type="entry name" value="DEAD"/>
    <property type="match status" value="1"/>
</dbReference>
<feature type="region of interest" description="Disordered" evidence="5">
    <location>
        <begin position="796"/>
        <end position="827"/>
    </location>
</feature>
<dbReference type="InterPro" id="IPR014001">
    <property type="entry name" value="Helicase_ATP-bd"/>
</dbReference>
<proteinExistence type="predicted"/>
<dbReference type="PROSITE" id="PS51194">
    <property type="entry name" value="HELICASE_CTER"/>
    <property type="match status" value="1"/>
</dbReference>
<gene>
    <name evidence="8" type="primary">hrpB</name>
    <name evidence="8" type="ORF">SNR37_000638</name>
</gene>
<dbReference type="GO" id="GO:0004386">
    <property type="term" value="F:helicase activity"/>
    <property type="evidence" value="ECO:0007669"/>
    <property type="project" value="UniProtKB-KW"/>
</dbReference>
<keyword evidence="2" id="KW-0378">Hydrolase</keyword>
<keyword evidence="3 8" id="KW-0347">Helicase</keyword>
<dbReference type="InterPro" id="IPR056329">
    <property type="entry name" value="CON_HrpB"/>
</dbReference>
<dbReference type="InterPro" id="IPR011545">
    <property type="entry name" value="DEAD/DEAH_box_helicase_dom"/>
</dbReference>
<dbReference type="Gene3D" id="3.40.50.300">
    <property type="entry name" value="P-loop containing nucleotide triphosphate hydrolases"/>
    <property type="match status" value="2"/>
</dbReference>
<dbReference type="Pfam" id="PF24473">
    <property type="entry name" value="CON_HrpB"/>
    <property type="match status" value="1"/>
</dbReference>
<keyword evidence="4" id="KW-0067">ATP-binding</keyword>
<dbReference type="InterPro" id="IPR001650">
    <property type="entry name" value="Helicase_C-like"/>
</dbReference>
<feature type="domain" description="Helicase ATP-binding" evidence="6">
    <location>
        <begin position="14"/>
        <end position="177"/>
    </location>
</feature>